<feature type="domain" description="NACHT" evidence="2">
    <location>
        <begin position="207"/>
        <end position="336"/>
    </location>
</feature>
<keyword evidence="4" id="KW-1185">Reference proteome</keyword>
<dbReference type="PANTHER" id="PTHR46844">
    <property type="entry name" value="SLR5058 PROTEIN"/>
    <property type="match status" value="1"/>
</dbReference>
<feature type="region of interest" description="Disordered" evidence="1">
    <location>
        <begin position="76"/>
        <end position="95"/>
    </location>
</feature>
<dbReference type="Proteomes" id="UP001551176">
    <property type="component" value="Unassembled WGS sequence"/>
</dbReference>
<gene>
    <name evidence="3" type="ORF">ABZ921_36915</name>
</gene>
<dbReference type="Gene3D" id="3.40.50.300">
    <property type="entry name" value="P-loop containing nucleotide triphosphate hydrolases"/>
    <property type="match status" value="1"/>
</dbReference>
<dbReference type="InterPro" id="IPR016024">
    <property type="entry name" value="ARM-type_fold"/>
</dbReference>
<dbReference type="RefSeq" id="WP_359357270.1">
    <property type="nucleotide sequence ID" value="NZ_JBEYXV010000025.1"/>
</dbReference>
<accession>A0ABV3BYY9</accession>
<dbReference type="InterPro" id="IPR007111">
    <property type="entry name" value="NACHT_NTPase"/>
</dbReference>
<reference evidence="3 4" key="1">
    <citation type="submission" date="2024-06" db="EMBL/GenBank/DDBJ databases">
        <title>The Natural Products Discovery Center: Release of the First 8490 Sequenced Strains for Exploring Actinobacteria Biosynthetic Diversity.</title>
        <authorList>
            <person name="Kalkreuter E."/>
            <person name="Kautsar S.A."/>
            <person name="Yang D."/>
            <person name="Bader C.D."/>
            <person name="Teijaro C.N."/>
            <person name="Fluegel L."/>
            <person name="Davis C.M."/>
            <person name="Simpson J.R."/>
            <person name="Lauterbach L."/>
            <person name="Steele A.D."/>
            <person name="Gui C."/>
            <person name="Meng S."/>
            <person name="Li G."/>
            <person name="Viehrig K."/>
            <person name="Ye F."/>
            <person name="Su P."/>
            <person name="Kiefer A.F."/>
            <person name="Nichols A."/>
            <person name="Cepeda A.J."/>
            <person name="Yan W."/>
            <person name="Fan B."/>
            <person name="Jiang Y."/>
            <person name="Adhikari A."/>
            <person name="Zheng C.-J."/>
            <person name="Schuster L."/>
            <person name="Cowan T.M."/>
            <person name="Smanski M.J."/>
            <person name="Chevrette M.G."/>
            <person name="De Carvalho L.P.S."/>
            <person name="Shen B."/>
        </authorList>
    </citation>
    <scope>NUCLEOTIDE SEQUENCE [LARGE SCALE GENOMIC DNA]</scope>
    <source>
        <strain evidence="3 4">NPDC046838</strain>
    </source>
</reference>
<evidence type="ECO:0000313" key="3">
    <source>
        <dbReference type="EMBL" id="MEU6826227.1"/>
    </source>
</evidence>
<dbReference type="Pfam" id="PF13646">
    <property type="entry name" value="HEAT_2"/>
    <property type="match status" value="2"/>
</dbReference>
<dbReference type="SUPFAM" id="SSF52540">
    <property type="entry name" value="P-loop containing nucleoside triphosphate hydrolases"/>
    <property type="match status" value="1"/>
</dbReference>
<protein>
    <submittedName>
        <fullName evidence="3">HEAT repeat domain-containing protein</fullName>
    </submittedName>
</protein>
<dbReference type="EMBL" id="JBEYXV010000025">
    <property type="protein sequence ID" value="MEU6826227.1"/>
    <property type="molecule type" value="Genomic_DNA"/>
</dbReference>
<feature type="compositionally biased region" description="Gly residues" evidence="1">
    <location>
        <begin position="37"/>
        <end position="48"/>
    </location>
</feature>
<sequence>MSSTASGGAGREGKGREGEGLDGSGWKKPWRQRVGVRGDGAIGAGGAVTGNAIGENSSVTYTHTHTHTHVEQQVVVQQAAPPPPPPGPPHPSPEEVDAALAQYATRVRECYGRLDLDVLIPTEEGDHPPVELDAVFVPPLVRADPPPVELPRDLLNRLLESGEWPDDLLPPDLELDPQVLERARRVYLERPVREVLDVLADPGPGADRTVLLGDPGAGKSTLAHHVALALTGSVAPGPLEALSGRVPLVVELREYAAAPWRDRTFEDFFDHLHTTKGLAPPRPVLGRLLAEGRVVVVFDGLDELFDPAAREQVGHRIADFASRHGAAGTRVVVTSRVIGYQRGVLERADFAHHMIQDLSVEQIGRFTRQWYATACPHDTERAGRLSRRLQEAVTGSRPIRELAGNPLLLTILAIIGRRRELPRDRQGVYRHAVAVLVAHWDEHAKHLRDPAGADAMAYLGDEDRHELLRLVARRMQDGRGGIAGNHIHADELLATFKQYLCEQYELPVAQAVAAARTMVRQFRERNFILSHYGGGVYGFVHRAFLEYLAAEDIDRRYTRYREWSREELVEEVFAGHAADPAWHEVLLLLVGQIGEPEAAAAIDRLLALHRSRTGEYDTRFVVLAVRALAEVRRIGPLAAQSRAVVDAVIALLESVDPDSHVLPELADALPAFGAFAPHWSGRARLLRWFHLRGQYARAAGLSVRIACALYQGAAPHRIMAVHGHTPRVQGEAMEHLVGRWGGEGATWDVIRERMVADRASETRKAALLLLRKHRWDEAAVRELVGERAVADPSEWVRKAALHALATAPVREEVDVVALARDRATADPHQQVRGEALRSLARLRGDEEETLRLIRTEVTSAVAPGVRAAALEVLYLRWKSDPGTRDLVAEVAVRDAAAHVRQWALVVLQHGWRAEAATLRLLCERVVADPDEFVRGAVLESMTSGLSDRRQVRELAGDRLRHDPSDYVRNRALDGWRRGPDDDDAAWEPLRHCARHDEQGWMRSLALGKLSDLAGDDAATVELLRDRLFDDPDGSVRADTLHLLTKLRPADEAIWRLARELAVDAPHGSTRAVALRRLAVCRGEDAGTWQLVRGRAITDPDQHVRLEAALQLGARDDAGDFLRSLAVGDSAPSVRRTALQALGRRPDGVGGAWRAIAGLAATDPDDRTRLVALQLLGVRHASDPSTGAVLRECARSDPDPKVRRSALRWLAVVDPGDSAVEVARDRAVADPAADVRIAGLRVLAFGWPTRADTLPLLRERTGADADAEVREEAVRALAAAEAMAPLDGERP</sequence>
<proteinExistence type="predicted"/>
<comment type="caution">
    <text evidence="3">The sequence shown here is derived from an EMBL/GenBank/DDBJ whole genome shotgun (WGS) entry which is preliminary data.</text>
</comment>
<dbReference type="PANTHER" id="PTHR46844:SF1">
    <property type="entry name" value="SLR5058 PROTEIN"/>
    <property type="match status" value="1"/>
</dbReference>
<dbReference type="InterPro" id="IPR011989">
    <property type="entry name" value="ARM-like"/>
</dbReference>
<feature type="compositionally biased region" description="Pro residues" evidence="1">
    <location>
        <begin position="80"/>
        <end position="91"/>
    </location>
</feature>
<evidence type="ECO:0000256" key="1">
    <source>
        <dbReference type="SAM" id="MobiDB-lite"/>
    </source>
</evidence>
<feature type="region of interest" description="Disordered" evidence="1">
    <location>
        <begin position="1"/>
        <end position="49"/>
    </location>
</feature>
<dbReference type="Pfam" id="PF05729">
    <property type="entry name" value="NACHT"/>
    <property type="match status" value="1"/>
</dbReference>
<dbReference type="InterPro" id="IPR027417">
    <property type="entry name" value="P-loop_NTPase"/>
</dbReference>
<dbReference type="Gene3D" id="1.25.10.10">
    <property type="entry name" value="Leucine-rich Repeat Variant"/>
    <property type="match status" value="2"/>
</dbReference>
<evidence type="ECO:0000313" key="4">
    <source>
        <dbReference type="Proteomes" id="UP001551176"/>
    </source>
</evidence>
<organism evidence="3 4">
    <name type="scientific">Streptomyces atriruber</name>
    <dbReference type="NCBI Taxonomy" id="545121"/>
    <lineage>
        <taxon>Bacteria</taxon>
        <taxon>Bacillati</taxon>
        <taxon>Actinomycetota</taxon>
        <taxon>Actinomycetes</taxon>
        <taxon>Kitasatosporales</taxon>
        <taxon>Streptomycetaceae</taxon>
        <taxon>Streptomyces</taxon>
    </lineage>
</organism>
<name>A0ABV3BYY9_9ACTN</name>
<dbReference type="PROSITE" id="PS50837">
    <property type="entry name" value="NACHT"/>
    <property type="match status" value="1"/>
</dbReference>
<dbReference type="SUPFAM" id="SSF48371">
    <property type="entry name" value="ARM repeat"/>
    <property type="match status" value="2"/>
</dbReference>
<evidence type="ECO:0000259" key="2">
    <source>
        <dbReference type="PROSITE" id="PS50837"/>
    </source>
</evidence>